<proteinExistence type="predicted"/>
<comment type="caution">
    <text evidence="1">The sequence shown here is derived from an EMBL/GenBank/DDBJ whole genome shotgun (WGS) entry which is preliminary data.</text>
</comment>
<reference evidence="1 2" key="2">
    <citation type="journal article" date="2022" name="Mol. Ecol. Resour.">
        <title>The genomes of chicory, endive, great burdock and yacon provide insights into Asteraceae paleo-polyploidization history and plant inulin production.</title>
        <authorList>
            <person name="Fan W."/>
            <person name="Wang S."/>
            <person name="Wang H."/>
            <person name="Wang A."/>
            <person name="Jiang F."/>
            <person name="Liu H."/>
            <person name="Zhao H."/>
            <person name="Xu D."/>
            <person name="Zhang Y."/>
        </authorList>
    </citation>
    <scope>NUCLEOTIDE SEQUENCE [LARGE SCALE GENOMIC DNA]</scope>
    <source>
        <strain evidence="2">cv. Punajuju</strain>
        <tissue evidence="1">Leaves</tissue>
    </source>
</reference>
<evidence type="ECO:0000313" key="2">
    <source>
        <dbReference type="Proteomes" id="UP001055811"/>
    </source>
</evidence>
<keyword evidence="2" id="KW-1185">Reference proteome</keyword>
<dbReference type="EMBL" id="CM042016">
    <property type="protein sequence ID" value="KAI3698702.1"/>
    <property type="molecule type" value="Genomic_DNA"/>
</dbReference>
<dbReference type="Proteomes" id="UP001055811">
    <property type="component" value="Linkage Group LG08"/>
</dbReference>
<sequence length="228" mass="26383">MDSRNRVINGDHEFSAAPNLFNYRKGETEEQMNNALFEGALSYASSNKTSRTTQIESLCDLSEAENSQKLQEAKSKVIIVKPPNFAQKKQEIKRQKLEVVKPRQNHQWKTNLTTPKIKNSKELEKEKLDKAPNFKARPLNKKILESKGELGLFCNKKQQVTIPQEFNFSINERIPPRRTANGAELLDKIALCLKSHNKKLIPRITIQRPFHLHTEERGKRKKVNLWSK</sequence>
<accession>A0ACB8ZLL4</accession>
<name>A0ACB8ZLL4_CICIN</name>
<gene>
    <name evidence="1" type="ORF">L2E82_42442</name>
</gene>
<evidence type="ECO:0000313" key="1">
    <source>
        <dbReference type="EMBL" id="KAI3698702.1"/>
    </source>
</evidence>
<organism evidence="1 2">
    <name type="scientific">Cichorium intybus</name>
    <name type="common">Chicory</name>
    <dbReference type="NCBI Taxonomy" id="13427"/>
    <lineage>
        <taxon>Eukaryota</taxon>
        <taxon>Viridiplantae</taxon>
        <taxon>Streptophyta</taxon>
        <taxon>Embryophyta</taxon>
        <taxon>Tracheophyta</taxon>
        <taxon>Spermatophyta</taxon>
        <taxon>Magnoliopsida</taxon>
        <taxon>eudicotyledons</taxon>
        <taxon>Gunneridae</taxon>
        <taxon>Pentapetalae</taxon>
        <taxon>asterids</taxon>
        <taxon>campanulids</taxon>
        <taxon>Asterales</taxon>
        <taxon>Asteraceae</taxon>
        <taxon>Cichorioideae</taxon>
        <taxon>Cichorieae</taxon>
        <taxon>Cichoriinae</taxon>
        <taxon>Cichorium</taxon>
    </lineage>
</organism>
<reference evidence="2" key="1">
    <citation type="journal article" date="2022" name="Mol. Ecol. Resour.">
        <title>The genomes of chicory, endive, great burdock and yacon provide insights into Asteraceae palaeo-polyploidization history and plant inulin production.</title>
        <authorList>
            <person name="Fan W."/>
            <person name="Wang S."/>
            <person name="Wang H."/>
            <person name="Wang A."/>
            <person name="Jiang F."/>
            <person name="Liu H."/>
            <person name="Zhao H."/>
            <person name="Xu D."/>
            <person name="Zhang Y."/>
        </authorList>
    </citation>
    <scope>NUCLEOTIDE SEQUENCE [LARGE SCALE GENOMIC DNA]</scope>
    <source>
        <strain evidence="2">cv. Punajuju</strain>
    </source>
</reference>
<protein>
    <submittedName>
        <fullName evidence="1">Uncharacterized protein</fullName>
    </submittedName>
</protein>